<name>A0A7S1GK32_CYCTE</name>
<sequence>MDRVSSKRGDTVRIVFRQGRYLRVIFTDGRTQQLSIGEFYFTPSDTTVQYRIAATNKKTDTATTTTTTTTDTTTTTSINDAMNVVLSSASGGVGVMIGSLRNMERSEAIRKELGYLKLPVLRNRRRTLLFVESDLDTFGPGSASLGPPEEMLPSELEGGDANGGSTTSSNSRRIRPDVVDVDPNLTIDVLQNFPKQ</sequence>
<accession>A0A7S1GK32</accession>
<gene>
    <name evidence="2" type="ORF">CTEN0397_LOCUS3288</name>
</gene>
<reference evidence="2" key="1">
    <citation type="submission" date="2021-01" db="EMBL/GenBank/DDBJ databases">
        <authorList>
            <person name="Corre E."/>
            <person name="Pelletier E."/>
            <person name="Niang G."/>
            <person name="Scheremetjew M."/>
            <person name="Finn R."/>
            <person name="Kale V."/>
            <person name="Holt S."/>
            <person name="Cochrane G."/>
            <person name="Meng A."/>
            <person name="Brown T."/>
            <person name="Cohen L."/>
        </authorList>
    </citation>
    <scope>NUCLEOTIDE SEQUENCE</scope>
    <source>
        <strain evidence="2">ECT3854</strain>
    </source>
</reference>
<feature type="region of interest" description="Disordered" evidence="1">
    <location>
        <begin position="139"/>
        <end position="178"/>
    </location>
</feature>
<organism evidence="2">
    <name type="scientific">Cyclophora tenuis</name>
    <name type="common">Marine diatom</name>
    <dbReference type="NCBI Taxonomy" id="216820"/>
    <lineage>
        <taxon>Eukaryota</taxon>
        <taxon>Sar</taxon>
        <taxon>Stramenopiles</taxon>
        <taxon>Ochrophyta</taxon>
        <taxon>Bacillariophyta</taxon>
        <taxon>Fragilariophyceae</taxon>
        <taxon>Fragilariophycidae</taxon>
        <taxon>Cyclophorales</taxon>
        <taxon>Cyclophoraceae</taxon>
        <taxon>Cyclophora</taxon>
    </lineage>
</organism>
<evidence type="ECO:0000313" key="2">
    <source>
        <dbReference type="EMBL" id="CAD8932264.1"/>
    </source>
</evidence>
<dbReference type="AlphaFoldDB" id="A0A7S1GK32"/>
<dbReference type="EMBL" id="HBFW01005115">
    <property type="protein sequence ID" value="CAD8932264.1"/>
    <property type="molecule type" value="Transcribed_RNA"/>
</dbReference>
<protein>
    <submittedName>
        <fullName evidence="2">Uncharacterized protein</fullName>
    </submittedName>
</protein>
<proteinExistence type="predicted"/>
<evidence type="ECO:0000256" key="1">
    <source>
        <dbReference type="SAM" id="MobiDB-lite"/>
    </source>
</evidence>